<organism evidence="1 2">
    <name type="scientific">Xylona heveae (strain CBS 132557 / TC161)</name>
    <dbReference type="NCBI Taxonomy" id="1328760"/>
    <lineage>
        <taxon>Eukaryota</taxon>
        <taxon>Fungi</taxon>
        <taxon>Dikarya</taxon>
        <taxon>Ascomycota</taxon>
        <taxon>Pezizomycotina</taxon>
        <taxon>Xylonomycetes</taxon>
        <taxon>Xylonales</taxon>
        <taxon>Xylonaceae</taxon>
        <taxon>Xylona</taxon>
    </lineage>
</organism>
<gene>
    <name evidence="1" type="ORF">L228DRAFT_271795</name>
</gene>
<evidence type="ECO:0000313" key="2">
    <source>
        <dbReference type="Proteomes" id="UP000076632"/>
    </source>
</evidence>
<dbReference type="Proteomes" id="UP000076632">
    <property type="component" value="Unassembled WGS sequence"/>
</dbReference>
<dbReference type="EMBL" id="KV407469">
    <property type="protein sequence ID" value="KZF18897.1"/>
    <property type="molecule type" value="Genomic_DNA"/>
</dbReference>
<dbReference type="STRING" id="1328760.A0A164ZBG8"/>
<dbReference type="RefSeq" id="XP_018184452.1">
    <property type="nucleotide sequence ID" value="XM_018335573.1"/>
</dbReference>
<name>A0A164ZBG8_XYLHT</name>
<evidence type="ECO:0000313" key="1">
    <source>
        <dbReference type="EMBL" id="KZF18897.1"/>
    </source>
</evidence>
<keyword evidence="2" id="KW-1185">Reference proteome</keyword>
<accession>A0A164ZBG8</accession>
<dbReference type="AlphaFoldDB" id="A0A164ZBG8"/>
<dbReference type="GeneID" id="28900710"/>
<protein>
    <submittedName>
        <fullName evidence="1">Uncharacterized protein</fullName>
    </submittedName>
</protein>
<sequence length="130" mass="14365">MLEQAFGDLDKQATAQWELCHLNQANLPFLTFIATFCCLAPDTGFDEMVLKSILSRGISYELTNAMITYKVPSKLDDYIELLQKVDNKIVTITTMFTPTICPSDSASNFGATPMDLSSVQCGLVLLEEKA</sequence>
<proteinExistence type="predicted"/>
<dbReference type="InParanoid" id="A0A164ZBG8"/>
<reference evidence="1 2" key="1">
    <citation type="journal article" date="2016" name="Fungal Biol.">
        <title>The genome of Xylona heveae provides a window into fungal endophytism.</title>
        <authorList>
            <person name="Gazis R."/>
            <person name="Kuo A."/>
            <person name="Riley R."/>
            <person name="LaButti K."/>
            <person name="Lipzen A."/>
            <person name="Lin J."/>
            <person name="Amirebrahimi M."/>
            <person name="Hesse C.N."/>
            <person name="Spatafora J.W."/>
            <person name="Henrissat B."/>
            <person name="Hainaut M."/>
            <person name="Grigoriev I.V."/>
            <person name="Hibbett D.S."/>
        </authorList>
    </citation>
    <scope>NUCLEOTIDE SEQUENCE [LARGE SCALE GENOMIC DNA]</scope>
    <source>
        <strain evidence="1 2">TC161</strain>
    </source>
</reference>
<dbReference type="OrthoDB" id="4502494at2759"/>